<dbReference type="InterPro" id="IPR035278">
    <property type="entry name" value="DUF5355"/>
</dbReference>
<name>C5MCU3_CANTT</name>
<accession>C5MCU3</accession>
<keyword evidence="2" id="KW-1185">Reference proteome</keyword>
<reference evidence="1 2" key="1">
    <citation type="journal article" date="2009" name="Nature">
        <title>Evolution of pathogenicity and sexual reproduction in eight Candida genomes.</title>
        <authorList>
            <person name="Butler G."/>
            <person name="Rasmussen M.D."/>
            <person name="Lin M.F."/>
            <person name="Santos M.A."/>
            <person name="Sakthikumar S."/>
            <person name="Munro C.A."/>
            <person name="Rheinbay E."/>
            <person name="Grabherr M."/>
            <person name="Forche A."/>
            <person name="Reedy J.L."/>
            <person name="Agrafioti I."/>
            <person name="Arnaud M.B."/>
            <person name="Bates S."/>
            <person name="Brown A.J."/>
            <person name="Brunke S."/>
            <person name="Costanzo M.C."/>
            <person name="Fitzpatrick D.A."/>
            <person name="de Groot P.W."/>
            <person name="Harris D."/>
            <person name="Hoyer L.L."/>
            <person name="Hube B."/>
            <person name="Klis F.M."/>
            <person name="Kodira C."/>
            <person name="Lennard N."/>
            <person name="Logue M.E."/>
            <person name="Martin R."/>
            <person name="Neiman A.M."/>
            <person name="Nikolaou E."/>
            <person name="Quail M.A."/>
            <person name="Quinn J."/>
            <person name="Santos M.C."/>
            <person name="Schmitzberger F.F."/>
            <person name="Sherlock G."/>
            <person name="Shah P."/>
            <person name="Silverstein K.A."/>
            <person name="Skrzypek M.S."/>
            <person name="Soll D."/>
            <person name="Staggs R."/>
            <person name="Stansfield I."/>
            <person name="Stumpf M.P."/>
            <person name="Sudbery P.E."/>
            <person name="Srikantha T."/>
            <person name="Zeng Q."/>
            <person name="Berman J."/>
            <person name="Berriman M."/>
            <person name="Heitman J."/>
            <person name="Gow N.A."/>
            <person name="Lorenz M.C."/>
            <person name="Birren B.W."/>
            <person name="Kellis M."/>
            <person name="Cuomo C.A."/>
        </authorList>
    </citation>
    <scope>NUCLEOTIDE SEQUENCE [LARGE SCALE GENOMIC DNA]</scope>
    <source>
        <strain evidence="2">ATCC MYA-3404 / T1</strain>
    </source>
</reference>
<dbReference type="VEuPathDB" id="FungiDB:CTRG_04044"/>
<proteinExistence type="predicted"/>
<evidence type="ECO:0000313" key="1">
    <source>
        <dbReference type="EMBL" id="EER32373.1"/>
    </source>
</evidence>
<evidence type="ECO:0000313" key="2">
    <source>
        <dbReference type="Proteomes" id="UP000002037"/>
    </source>
</evidence>
<organism evidence="1 2">
    <name type="scientific">Candida tropicalis (strain ATCC MYA-3404 / T1)</name>
    <name type="common">Yeast</name>
    <dbReference type="NCBI Taxonomy" id="294747"/>
    <lineage>
        <taxon>Eukaryota</taxon>
        <taxon>Fungi</taxon>
        <taxon>Dikarya</taxon>
        <taxon>Ascomycota</taxon>
        <taxon>Saccharomycotina</taxon>
        <taxon>Pichiomycetes</taxon>
        <taxon>Debaryomycetaceae</taxon>
        <taxon>Candida/Lodderomyces clade</taxon>
        <taxon>Candida</taxon>
    </lineage>
</organism>
<dbReference type="Pfam" id="PF17306">
    <property type="entry name" value="DUF5355"/>
    <property type="match status" value="1"/>
</dbReference>
<dbReference type="AlphaFoldDB" id="C5MCU3"/>
<dbReference type="Proteomes" id="UP000002037">
    <property type="component" value="Unassembled WGS sequence"/>
</dbReference>
<sequence>MLVLPQTPPVALPFTNPNVSSQLVSLRAAIQVSQHSIDTTAYLIHLEDYLSSILHGVKTNSFKYDTIICEGIPWTSINLPKRNKLSKFSPSSGSSLDDKVSWSVQNEIYMTLISITLTYLKKAAESTNEIISQDTNNVDEFNENWKRITSYYKTAISYVLYAMELQRCETVKDGTKLNGILLNVIHKVCEISIQMVILIKFSWINRNAFEYNNETIQTENNSTLCKVAIYILQELKVIRNLINNMSLSSNDQVYDFTLDYSDWLDYLNVIEKYINGYAGLFLSLQMYKEDKLGNAIGLVHFSLLSLQSKKSIAAEPVKSKNVLRNVKTKISNKKNDSLLSRLSSVSSLQVDKSAFNEKTSPSSKLILNDLTYLFDQLIKLNLKFTKENDNLKFDTIVNWQDIFVDSKWPTGYAIPVSSIKPYDPFPVDASDQDKHEYAGRGAYY</sequence>
<dbReference type="GeneID" id="8297022"/>
<gene>
    <name evidence="1" type="ORF">CTRG_04044</name>
</gene>
<dbReference type="Gene3D" id="1.25.40.280">
    <property type="entry name" value="alix/aip1 like domains"/>
    <property type="match status" value="1"/>
</dbReference>
<protein>
    <submittedName>
        <fullName evidence="1">Uncharacterized protein</fullName>
    </submittedName>
</protein>
<dbReference type="KEGG" id="ctp:CTRG_04044"/>
<dbReference type="InterPro" id="IPR038499">
    <property type="entry name" value="BRO1_sf"/>
</dbReference>
<dbReference type="HOGENOM" id="CLU_631880_0_0_1"/>
<dbReference type="RefSeq" id="XP_002549747.1">
    <property type="nucleotide sequence ID" value="XM_002549701.1"/>
</dbReference>
<dbReference type="EMBL" id="GG692399">
    <property type="protein sequence ID" value="EER32373.1"/>
    <property type="molecule type" value="Genomic_DNA"/>
</dbReference>
<dbReference type="OrthoDB" id="3980807at2759"/>
<dbReference type="eggNOG" id="ENOG502SW24">
    <property type="taxonomic scope" value="Eukaryota"/>
</dbReference>